<dbReference type="InterPro" id="IPR020837">
    <property type="entry name" value="Fibrinogen_CS"/>
</dbReference>
<dbReference type="PROSITE" id="PS00514">
    <property type="entry name" value="FIBRINOGEN_C_1"/>
    <property type="match status" value="1"/>
</dbReference>
<feature type="non-terminal residue" evidence="5">
    <location>
        <position position="1"/>
    </location>
</feature>
<dbReference type="EMBL" id="CAIIXF020000007">
    <property type="protein sequence ID" value="CAH1789933.1"/>
    <property type="molecule type" value="Genomic_DNA"/>
</dbReference>
<dbReference type="InterPro" id="IPR002181">
    <property type="entry name" value="Fibrinogen_a/b/g_C_dom"/>
</dbReference>
<dbReference type="InterPro" id="IPR050373">
    <property type="entry name" value="Fibrinogen_C-term_domain"/>
</dbReference>
<dbReference type="InterPro" id="IPR036056">
    <property type="entry name" value="Fibrinogen-like_C"/>
</dbReference>
<dbReference type="Pfam" id="PF00147">
    <property type="entry name" value="Fibrinogen_C"/>
    <property type="match status" value="1"/>
</dbReference>
<keyword evidence="6" id="KW-1185">Reference proteome</keyword>
<comment type="caution">
    <text evidence="5">The sequence shown here is derived from an EMBL/GenBank/DDBJ whole genome shotgun (WGS) entry which is preliminary data.</text>
</comment>
<feature type="region of interest" description="Disordered" evidence="3">
    <location>
        <begin position="910"/>
        <end position="987"/>
    </location>
</feature>
<dbReference type="AlphaFoldDB" id="A0A8S4P920"/>
<feature type="compositionally biased region" description="Polar residues" evidence="3">
    <location>
        <begin position="920"/>
        <end position="935"/>
    </location>
</feature>
<dbReference type="PANTHER" id="PTHR19143:SF394">
    <property type="entry name" value="ANGIOPOIETIN-RELATED PROTEIN 3-LIKE"/>
    <property type="match status" value="1"/>
</dbReference>
<protein>
    <recommendedName>
        <fullName evidence="4">Fibrinogen C-terminal domain-containing protein</fullName>
    </recommendedName>
</protein>
<reference evidence="5" key="1">
    <citation type="submission" date="2022-03" db="EMBL/GenBank/DDBJ databases">
        <authorList>
            <person name="Martin C."/>
        </authorList>
    </citation>
    <scope>NUCLEOTIDE SEQUENCE</scope>
</reference>
<evidence type="ECO:0000256" key="3">
    <source>
        <dbReference type="SAM" id="MobiDB-lite"/>
    </source>
</evidence>
<accession>A0A8S4P920</accession>
<gene>
    <name evidence="5" type="ORF">OFUS_LOCUS15209</name>
</gene>
<dbReference type="InterPro" id="IPR014716">
    <property type="entry name" value="Fibrinogen_a/b/g_C_1"/>
</dbReference>
<dbReference type="CDD" id="cd00087">
    <property type="entry name" value="FReD"/>
    <property type="match status" value="1"/>
</dbReference>
<dbReference type="Gene3D" id="3.90.215.10">
    <property type="entry name" value="Gamma Fibrinogen, chain A, domain 1"/>
    <property type="match status" value="1"/>
</dbReference>
<evidence type="ECO:0000259" key="4">
    <source>
        <dbReference type="PROSITE" id="PS51406"/>
    </source>
</evidence>
<proteinExistence type="predicted"/>
<feature type="domain" description="Fibrinogen C-terminal" evidence="4">
    <location>
        <begin position="1015"/>
        <end position="1205"/>
    </location>
</feature>
<dbReference type="PROSITE" id="PS51406">
    <property type="entry name" value="FIBRINOGEN_C_2"/>
    <property type="match status" value="1"/>
</dbReference>
<keyword evidence="2" id="KW-0175">Coiled coil</keyword>
<evidence type="ECO:0000256" key="1">
    <source>
        <dbReference type="ARBA" id="ARBA00023157"/>
    </source>
</evidence>
<feature type="coiled-coil region" evidence="2">
    <location>
        <begin position="486"/>
        <end position="553"/>
    </location>
</feature>
<evidence type="ECO:0000256" key="2">
    <source>
        <dbReference type="SAM" id="Coils"/>
    </source>
</evidence>
<dbReference type="Proteomes" id="UP000749559">
    <property type="component" value="Unassembled WGS sequence"/>
</dbReference>
<dbReference type="GO" id="GO:0005615">
    <property type="term" value="C:extracellular space"/>
    <property type="evidence" value="ECO:0007669"/>
    <property type="project" value="TreeGrafter"/>
</dbReference>
<evidence type="ECO:0000313" key="6">
    <source>
        <dbReference type="Proteomes" id="UP000749559"/>
    </source>
</evidence>
<feature type="compositionally biased region" description="Basic residues" evidence="3">
    <location>
        <begin position="969"/>
        <end position="984"/>
    </location>
</feature>
<sequence>SDTFSVLMLSWEVNLDRSGRMFGVLNVLCFATIAVCIKGIDDMTLDIPGNDDEKQFIEAIASTSHRQSDYEYGSRQRCTYSFTVEDRMGSMNCGGGHGGGSGRSARDDDTNARLVRLQERLNNELVERQKYHERILLDMSESLGLRRFLNEKKEAIAEIPKLGLHLQRLFLNTSEEIKQLREEHALITEELNKRLGTSESFKVNQVWLKNNRKSRERYPFDFESTQATPSVDFESLSRPSDYQGQGPDSGDFPRVDQRRLFYNMSVDVQLHGRRLGFLEQAITNVSSRIDKILLKDKTEIEGLRTRFIIERSQRMTLSSEVDKLRDKMARVENQPARATGPYNCPHLDKSCSDLDYNITLLNLSHIALKGKVDNALQRHFKDAEIARSNTYDNAVPILKQQVEHLKRDHELEVNNIWNAIKDEEVERERLRNQMTTAMGVQTQAASSQQMQIQGNKIQGIEKMLGNISRKIETLQSSYLEDAHALEMRLNRAYHRKQQLMDDLEQQMSRLTQTHNQNDVFEVKAEINNLQDKLVKIQENVDELQQDVYLLKSKHMQQLRHFEGLISNITKDSNEIKREQPRLPSTRKLSDIEAQLGEQHEKYLHIQSAMLQLTTLVHDIKKKQSSVLEDLEEKFNEVDQENIIEQVSERMIKKKFDDTLEFHLSDQKIKTKHMEESLYNMTEKLKDMKSDHKNKTQDLMMRLYNEHKMRGVLEERLSSEEEKNANLSKVVKKQEDMIKQLDQQVSTENNERKQLSKLVIKLEDNVDTIVVKLGEQKARARYLTNKVQQTSKLKNNMTNLVVKMKEDMTKELENKIQSTLSEKNSVQSNMMSMLATLRDDLAKEIEHRRSLEFNLRDAISERESLALRLQDDLQKRETMYKKIIEGERQREHMNRHINNLVIDMNARAKRERFESEKETENSVTASYGPVETTTSYRLVEATTLKPRKPSTKRQKKKPQKPTTKRTPTTPKKKTTPRRPTKPKTRKPIERMITTTLTTTTVEPTKKATPKRMKTPVQPNTVPIDCSGYNALGFTQNGIYRIKPNSSADQFQAYCKHDADGGWTVIQRREDGSVDFNKDWVEYREGFGNPAGEHWLGNEHIYHLTSTGKHQLRVDIKLPDNSWATSAYDDFKIESEFGGYMMRLGTFLGGNAGDGFNVESSFSTNKDMYFSTKGKDQDDSYWYHCAEDAKSGWWYSDCGISNLNGPYMLDQCKNRECFVWGDLIDHYDEELMQNYNLETVMRIRRFE</sequence>
<organism evidence="5 6">
    <name type="scientific">Owenia fusiformis</name>
    <name type="common">Polychaete worm</name>
    <dbReference type="NCBI Taxonomy" id="6347"/>
    <lineage>
        <taxon>Eukaryota</taxon>
        <taxon>Metazoa</taxon>
        <taxon>Spiralia</taxon>
        <taxon>Lophotrochozoa</taxon>
        <taxon>Annelida</taxon>
        <taxon>Polychaeta</taxon>
        <taxon>Sedentaria</taxon>
        <taxon>Canalipalpata</taxon>
        <taxon>Sabellida</taxon>
        <taxon>Oweniida</taxon>
        <taxon>Oweniidae</taxon>
        <taxon>Owenia</taxon>
    </lineage>
</organism>
<feature type="coiled-coil region" evidence="2">
    <location>
        <begin position="716"/>
        <end position="764"/>
    </location>
</feature>
<dbReference type="SUPFAM" id="SSF56496">
    <property type="entry name" value="Fibrinogen C-terminal domain-like"/>
    <property type="match status" value="1"/>
</dbReference>
<name>A0A8S4P920_OWEFU</name>
<feature type="compositionally biased region" description="Basic residues" evidence="3">
    <location>
        <begin position="944"/>
        <end position="962"/>
    </location>
</feature>
<evidence type="ECO:0000313" key="5">
    <source>
        <dbReference type="EMBL" id="CAH1789933.1"/>
    </source>
</evidence>
<dbReference type="SMART" id="SM00186">
    <property type="entry name" value="FBG"/>
    <property type="match status" value="1"/>
</dbReference>
<dbReference type="PANTHER" id="PTHR19143">
    <property type="entry name" value="FIBRINOGEN/TENASCIN/ANGIOPOEITIN"/>
    <property type="match status" value="1"/>
</dbReference>
<feature type="compositionally biased region" description="Basic and acidic residues" evidence="3">
    <location>
        <begin position="910"/>
        <end position="919"/>
    </location>
</feature>
<feature type="region of interest" description="Disordered" evidence="3">
    <location>
        <begin position="232"/>
        <end position="254"/>
    </location>
</feature>
<keyword evidence="1" id="KW-1015">Disulfide bond</keyword>